<protein>
    <submittedName>
        <fullName evidence="1">Uncharacterized protein</fullName>
    </submittedName>
</protein>
<evidence type="ECO:0000313" key="2">
    <source>
        <dbReference type="Proteomes" id="UP000054624"/>
    </source>
</evidence>
<keyword evidence="2" id="KW-1185">Reference proteome</keyword>
<dbReference type="EMBL" id="FCOI02000031">
    <property type="protein sequence ID" value="SAK88044.1"/>
    <property type="molecule type" value="Genomic_DNA"/>
</dbReference>
<name>A0A158D081_9BURK</name>
<gene>
    <name evidence="1" type="ORF">AWB76_06271</name>
</gene>
<organism evidence="1 2">
    <name type="scientific">Caballeronia temeraria</name>
    <dbReference type="NCBI Taxonomy" id="1777137"/>
    <lineage>
        <taxon>Bacteria</taxon>
        <taxon>Pseudomonadati</taxon>
        <taxon>Pseudomonadota</taxon>
        <taxon>Betaproteobacteria</taxon>
        <taxon>Burkholderiales</taxon>
        <taxon>Burkholderiaceae</taxon>
        <taxon>Caballeronia</taxon>
    </lineage>
</organism>
<reference evidence="2" key="1">
    <citation type="submission" date="2016-01" db="EMBL/GenBank/DDBJ databases">
        <authorList>
            <person name="Peeters Charlotte."/>
        </authorList>
    </citation>
    <scope>NUCLEOTIDE SEQUENCE [LARGE SCALE GENOMIC DNA]</scope>
</reference>
<dbReference type="STRING" id="1777137.AWB76_06271"/>
<proteinExistence type="predicted"/>
<dbReference type="AlphaFoldDB" id="A0A158D081"/>
<dbReference type="Proteomes" id="UP000054624">
    <property type="component" value="Unassembled WGS sequence"/>
</dbReference>
<evidence type="ECO:0000313" key="1">
    <source>
        <dbReference type="EMBL" id="SAK88044.1"/>
    </source>
</evidence>
<accession>A0A158D081</accession>
<sequence length="69" mass="7691">MTRLLPTFRALLESLEGIGLARKPTTQQTHALCQRFVEMVAGITGMRVTVWIGETPIAREHESKAALTR</sequence>